<evidence type="ECO:0000313" key="2">
    <source>
        <dbReference type="EMBL" id="MDY2588330.1"/>
    </source>
</evidence>
<dbReference type="RefSeq" id="WP_320556678.1">
    <property type="nucleotide sequence ID" value="NZ_JAXDAE010000015.1"/>
</dbReference>
<keyword evidence="1" id="KW-0732">Signal</keyword>
<feature type="chain" id="PRO_5045847007" description="GLPGLI family protein" evidence="1">
    <location>
        <begin position="20"/>
        <end position="258"/>
    </location>
</feature>
<protein>
    <recommendedName>
        <fullName evidence="4">GLPGLI family protein</fullName>
    </recommendedName>
</protein>
<evidence type="ECO:0008006" key="4">
    <source>
        <dbReference type="Google" id="ProtNLM"/>
    </source>
</evidence>
<dbReference type="EMBL" id="JAXDAE010000015">
    <property type="protein sequence ID" value="MDY2588330.1"/>
    <property type="molecule type" value="Genomic_DNA"/>
</dbReference>
<comment type="caution">
    <text evidence="2">The sequence shown here is derived from an EMBL/GenBank/DDBJ whole genome shotgun (WGS) entry which is preliminary data.</text>
</comment>
<evidence type="ECO:0000313" key="3">
    <source>
        <dbReference type="Proteomes" id="UP001285855"/>
    </source>
</evidence>
<evidence type="ECO:0000256" key="1">
    <source>
        <dbReference type="SAM" id="SignalP"/>
    </source>
</evidence>
<sequence length="258" mass="29166">MGKSFTLILISLFTLVANAQDSLCVFKIKGVALAKFDKAKKPIKKGDILNEKNTVYLNSTSNLTLINSDGKVFNLESTGAYDYSDILKNEHLENQKGLTSRYFKMIWKELTNKDAGKTIIGGVFRGDVFMEFPLDSARIASSKIKFKWKADESISEYYVFIKDSNSDDVHKFATNGNELTLYKDNPIFSGSKSFEWAVSTKEFPNLKNIPFYTFTLINRSEYESLKSQFDDLISDLEAIGLSSIEIEETLCNTYGICK</sequence>
<proteinExistence type="predicted"/>
<keyword evidence="3" id="KW-1185">Reference proteome</keyword>
<dbReference type="Proteomes" id="UP001285855">
    <property type="component" value="Unassembled WGS sequence"/>
</dbReference>
<gene>
    <name evidence="2" type="ORF">SNF14_13360</name>
</gene>
<reference evidence="2 3" key="1">
    <citation type="submission" date="2023-11" db="EMBL/GenBank/DDBJ databases">
        <title>Winogradskyella pelagius sp. nov., isolated from coastal sediment.</title>
        <authorList>
            <person name="Li F."/>
        </authorList>
    </citation>
    <scope>NUCLEOTIDE SEQUENCE [LARGE SCALE GENOMIC DNA]</scope>
    <source>
        <strain evidence="2 3">KCTC 23502</strain>
    </source>
</reference>
<name>A0ABU5ERH3_9FLAO</name>
<accession>A0ABU5ERH3</accession>
<organism evidence="2 3">
    <name type="scientific">Winogradskyella aquimaris</name>
    <dbReference type="NCBI Taxonomy" id="864074"/>
    <lineage>
        <taxon>Bacteria</taxon>
        <taxon>Pseudomonadati</taxon>
        <taxon>Bacteroidota</taxon>
        <taxon>Flavobacteriia</taxon>
        <taxon>Flavobacteriales</taxon>
        <taxon>Flavobacteriaceae</taxon>
        <taxon>Winogradskyella</taxon>
    </lineage>
</organism>
<feature type="signal peptide" evidence="1">
    <location>
        <begin position="1"/>
        <end position="19"/>
    </location>
</feature>